<sequence length="64" mass="7410">MYPYYWGGNPSGGAMAFPFATLLDNDLGLQDLPEEVREAIEIHKDEIHSEEDLREMAKELMLRR</sequence>
<gene>
    <name evidence="1" type="ORF">NE695_13280</name>
</gene>
<dbReference type="Proteomes" id="UP001524473">
    <property type="component" value="Unassembled WGS sequence"/>
</dbReference>
<evidence type="ECO:0000313" key="1">
    <source>
        <dbReference type="EMBL" id="MCQ4840881.1"/>
    </source>
</evidence>
<organism evidence="1 2">
    <name type="scientific">Neglectibacter timonensis</name>
    <dbReference type="NCBI Taxonomy" id="1776382"/>
    <lineage>
        <taxon>Bacteria</taxon>
        <taxon>Bacillati</taxon>
        <taxon>Bacillota</taxon>
        <taxon>Clostridia</taxon>
        <taxon>Eubacteriales</taxon>
        <taxon>Oscillospiraceae</taxon>
        <taxon>Neglectibacter</taxon>
    </lineage>
</organism>
<name>A0ABT1S1T7_9FIRM</name>
<keyword evidence="2" id="KW-1185">Reference proteome</keyword>
<reference evidence="1 2" key="1">
    <citation type="submission" date="2022-06" db="EMBL/GenBank/DDBJ databases">
        <title>Isolation of gut microbiota from human fecal samples.</title>
        <authorList>
            <person name="Pamer E.G."/>
            <person name="Barat B."/>
            <person name="Waligurski E."/>
            <person name="Medina S."/>
            <person name="Paddock L."/>
            <person name="Mostad J."/>
        </authorList>
    </citation>
    <scope>NUCLEOTIDE SEQUENCE [LARGE SCALE GENOMIC DNA]</scope>
    <source>
        <strain evidence="1 2">DFI.9.73</strain>
    </source>
</reference>
<evidence type="ECO:0000313" key="2">
    <source>
        <dbReference type="Proteomes" id="UP001524473"/>
    </source>
</evidence>
<proteinExistence type="predicted"/>
<dbReference type="RefSeq" id="WP_147578603.1">
    <property type="nucleotide sequence ID" value="NZ_CABKVV010000014.1"/>
</dbReference>
<dbReference type="EMBL" id="JANFZH010000032">
    <property type="protein sequence ID" value="MCQ4840881.1"/>
    <property type="molecule type" value="Genomic_DNA"/>
</dbReference>
<dbReference type="GeneID" id="90533327"/>
<accession>A0ABT1S1T7</accession>
<protein>
    <submittedName>
        <fullName evidence="1">Uncharacterized protein</fullName>
    </submittedName>
</protein>
<comment type="caution">
    <text evidence="1">The sequence shown here is derived from an EMBL/GenBank/DDBJ whole genome shotgun (WGS) entry which is preliminary data.</text>
</comment>